<evidence type="ECO:0000313" key="4">
    <source>
        <dbReference type="Proteomes" id="UP001242995"/>
    </source>
</evidence>
<reference evidence="1 3" key="1">
    <citation type="submission" date="2023-07" db="EMBL/GenBank/DDBJ databases">
        <title>Sorghum-associated microbial communities from plants grown in Nebraska, USA.</title>
        <authorList>
            <person name="Schachtman D."/>
        </authorList>
    </citation>
    <scope>NUCLEOTIDE SEQUENCE</scope>
    <source>
        <strain evidence="1">DS1006</strain>
        <strain evidence="2 3">DS1016</strain>
    </source>
</reference>
<dbReference type="InterPro" id="IPR046193">
    <property type="entry name" value="DUF6221"/>
</dbReference>
<evidence type="ECO:0000313" key="2">
    <source>
        <dbReference type="EMBL" id="MDQ0181716.1"/>
    </source>
</evidence>
<dbReference type="Proteomes" id="UP001230951">
    <property type="component" value="Unassembled WGS sequence"/>
</dbReference>
<gene>
    <name evidence="1" type="ORF">J2S90_002747</name>
    <name evidence="2" type="ORF">J2S93_003155</name>
</gene>
<protein>
    <submittedName>
        <fullName evidence="1">Uncharacterized protein</fullName>
    </submittedName>
</protein>
<dbReference type="EMBL" id="JAUSTF010000007">
    <property type="protein sequence ID" value="MDQ0181716.1"/>
    <property type="molecule type" value="Genomic_DNA"/>
</dbReference>
<keyword evidence="3" id="KW-1185">Reference proteome</keyword>
<dbReference type="RefSeq" id="WP_059389387.1">
    <property type="nucleotide sequence ID" value="NZ_JAUSRG010000007.1"/>
</dbReference>
<comment type="caution">
    <text evidence="1">The sequence shown here is derived from an EMBL/GenBank/DDBJ whole genome shotgun (WGS) entry which is preliminary data.</text>
</comment>
<dbReference type="AlphaFoldDB" id="A0AAW8DJ70"/>
<dbReference type="Proteomes" id="UP001242995">
    <property type="component" value="Unassembled WGS sequence"/>
</dbReference>
<organism evidence="1 4">
    <name type="scientific">Arthrobacter bambusae</name>
    <dbReference type="NCBI Taxonomy" id="1338426"/>
    <lineage>
        <taxon>Bacteria</taxon>
        <taxon>Bacillati</taxon>
        <taxon>Actinomycetota</taxon>
        <taxon>Actinomycetes</taxon>
        <taxon>Micrococcales</taxon>
        <taxon>Micrococcaceae</taxon>
        <taxon>Arthrobacter</taxon>
    </lineage>
</organism>
<name>A0AAW8DJ70_9MICC</name>
<dbReference type="EMBL" id="JAUSRG010000007">
    <property type="protein sequence ID" value="MDP9905776.1"/>
    <property type="molecule type" value="Genomic_DNA"/>
</dbReference>
<dbReference type="Pfam" id="PF19730">
    <property type="entry name" value="DUF6221"/>
    <property type="match status" value="1"/>
</dbReference>
<proteinExistence type="predicted"/>
<sequence>MDIVDFLSDRLKEDEAAARKLLGDRSVSEAGKWYERRLLLECESKRRLLRIVESARQTALATMVRGTLGDTPQWIPESIEWTTKSLNALALPYSDHPDFEPEWLAET</sequence>
<evidence type="ECO:0000313" key="1">
    <source>
        <dbReference type="EMBL" id="MDP9905776.1"/>
    </source>
</evidence>
<evidence type="ECO:0000313" key="3">
    <source>
        <dbReference type="Proteomes" id="UP001230951"/>
    </source>
</evidence>
<accession>A0AAW8DJ70</accession>